<evidence type="ECO:0000256" key="1">
    <source>
        <dbReference type="SAM" id="MobiDB-lite"/>
    </source>
</evidence>
<dbReference type="EMBL" id="CACVKT020005559">
    <property type="protein sequence ID" value="CAC5395655.1"/>
    <property type="molecule type" value="Genomic_DNA"/>
</dbReference>
<dbReference type="OrthoDB" id="6113015at2759"/>
<feature type="region of interest" description="Disordered" evidence="1">
    <location>
        <begin position="153"/>
        <end position="172"/>
    </location>
</feature>
<gene>
    <name evidence="3" type="ORF">MCOR_30299</name>
</gene>
<dbReference type="AlphaFoldDB" id="A0A6J8CHV1"/>
<dbReference type="PANTHER" id="PTHR46534:SF1">
    <property type="entry name" value="IGGFC-BINDING PROTEIN N-TERMINAL DOMAIN-CONTAINING PROTEIN"/>
    <property type="match status" value="1"/>
</dbReference>
<evidence type="ECO:0000313" key="3">
    <source>
        <dbReference type="EMBL" id="CAC5395655.1"/>
    </source>
</evidence>
<accession>A0A6J8CHV1</accession>
<reference evidence="3 4" key="1">
    <citation type="submission" date="2020-06" db="EMBL/GenBank/DDBJ databases">
        <authorList>
            <person name="Li R."/>
            <person name="Bekaert M."/>
        </authorList>
    </citation>
    <scope>NUCLEOTIDE SEQUENCE [LARGE SCALE GENOMIC DNA]</scope>
    <source>
        <strain evidence="4">wild</strain>
    </source>
</reference>
<keyword evidence="4" id="KW-1185">Reference proteome</keyword>
<proteinExistence type="predicted"/>
<evidence type="ECO:0000259" key="2">
    <source>
        <dbReference type="Pfam" id="PF17517"/>
    </source>
</evidence>
<dbReference type="Proteomes" id="UP000507470">
    <property type="component" value="Unassembled WGS sequence"/>
</dbReference>
<dbReference type="Pfam" id="PF17517">
    <property type="entry name" value="IgGFc_binding"/>
    <property type="match status" value="1"/>
</dbReference>
<name>A0A6J8CHV1_MYTCO</name>
<feature type="domain" description="IgGFc-binding protein N-terminal" evidence="2">
    <location>
        <begin position="1"/>
        <end position="82"/>
    </location>
</feature>
<sequence>MIFLQPTQQFAPDYTFTTTDYPTNPFKDALTIVVPESEKGGLRLDGNNFSATWRRIEGSDDLRITDINISKGAHTIYHVNPIVTFLAVSTGLASANSYAYSSGQRLAPINSNCTPGDIIDNDCDGLIDEELQDGKCNLNFKLLSTTTTSTTSLLSTTSRQSPTTTSATTTTSLSTLRQSTTTTLTTTLSTQALEVDVENLNTGILIAGVLSALFDLCCFSTGMHILQRKPQT</sequence>
<dbReference type="PANTHER" id="PTHR46534">
    <property type="entry name" value="IGGFC_BINDING DOMAIN-CONTAINING PROTEIN"/>
    <property type="match status" value="1"/>
</dbReference>
<organism evidence="3 4">
    <name type="scientific">Mytilus coruscus</name>
    <name type="common">Sea mussel</name>
    <dbReference type="NCBI Taxonomy" id="42192"/>
    <lineage>
        <taxon>Eukaryota</taxon>
        <taxon>Metazoa</taxon>
        <taxon>Spiralia</taxon>
        <taxon>Lophotrochozoa</taxon>
        <taxon>Mollusca</taxon>
        <taxon>Bivalvia</taxon>
        <taxon>Autobranchia</taxon>
        <taxon>Pteriomorphia</taxon>
        <taxon>Mytilida</taxon>
        <taxon>Mytiloidea</taxon>
        <taxon>Mytilidae</taxon>
        <taxon>Mytilinae</taxon>
        <taxon>Mytilus</taxon>
    </lineage>
</organism>
<protein>
    <recommendedName>
        <fullName evidence="2">IgGFc-binding protein N-terminal domain-containing protein</fullName>
    </recommendedName>
</protein>
<dbReference type="InterPro" id="IPR035234">
    <property type="entry name" value="IgGFc-bd_N"/>
</dbReference>
<evidence type="ECO:0000313" key="4">
    <source>
        <dbReference type="Proteomes" id="UP000507470"/>
    </source>
</evidence>